<evidence type="ECO:0000256" key="3">
    <source>
        <dbReference type="ARBA" id="ARBA00022989"/>
    </source>
</evidence>
<evidence type="ECO:0000313" key="6">
    <source>
        <dbReference type="EMBL" id="EMS49582.1"/>
    </source>
</evidence>
<gene>
    <name evidence="6" type="ORF">TRIUR3_12761</name>
</gene>
<dbReference type="PANTHER" id="PTHR22894">
    <property type="entry name" value="RING-TYPE DOMAIN-CONTAINING PROTEIN"/>
    <property type="match status" value="1"/>
</dbReference>
<evidence type="ECO:0000259" key="5">
    <source>
        <dbReference type="Pfam" id="PF06803"/>
    </source>
</evidence>
<dbReference type="Pfam" id="PF06803">
    <property type="entry name" value="DUF1232"/>
    <property type="match status" value="1"/>
</dbReference>
<dbReference type="STRING" id="4572.M7YQA6"/>
<name>M7YQA6_TRIUA</name>
<dbReference type="GO" id="GO:0012505">
    <property type="term" value="C:endomembrane system"/>
    <property type="evidence" value="ECO:0007669"/>
    <property type="project" value="UniProtKB-SubCell"/>
</dbReference>
<dbReference type="AlphaFoldDB" id="M7YQA6"/>
<reference evidence="6" key="1">
    <citation type="journal article" date="2013" name="Nature">
        <title>Draft genome of the wheat A-genome progenitor Triticum urartu.</title>
        <authorList>
            <person name="Ling H.Q."/>
            <person name="Zhao S."/>
            <person name="Liu D."/>
            <person name="Wang J."/>
            <person name="Sun H."/>
            <person name="Zhang C."/>
            <person name="Fan H."/>
            <person name="Li D."/>
            <person name="Dong L."/>
            <person name="Tao Y."/>
            <person name="Gao C."/>
            <person name="Wu H."/>
            <person name="Li Y."/>
            <person name="Cui Y."/>
            <person name="Guo X."/>
            <person name="Zheng S."/>
            <person name="Wang B."/>
            <person name="Yu K."/>
            <person name="Liang Q."/>
            <person name="Yang W."/>
            <person name="Lou X."/>
            <person name="Chen J."/>
            <person name="Feng M."/>
            <person name="Jian J."/>
            <person name="Zhang X."/>
            <person name="Luo G."/>
            <person name="Jiang Y."/>
            <person name="Liu J."/>
            <person name="Wang Z."/>
            <person name="Sha Y."/>
            <person name="Zhang B."/>
            <person name="Wu H."/>
            <person name="Tang D."/>
            <person name="Shen Q."/>
            <person name="Xue P."/>
            <person name="Zou S."/>
            <person name="Wang X."/>
            <person name="Liu X."/>
            <person name="Wang F."/>
            <person name="Yang Y."/>
            <person name="An X."/>
            <person name="Dong Z."/>
            <person name="Zhang K."/>
            <person name="Zhang X."/>
            <person name="Luo M.C."/>
            <person name="Dvorak J."/>
            <person name="Tong Y."/>
            <person name="Wang J."/>
            <person name="Yang H."/>
            <person name="Li Z."/>
            <person name="Wang D."/>
            <person name="Zhang A."/>
            <person name="Wang J."/>
        </authorList>
    </citation>
    <scope>NUCLEOTIDE SEQUENCE</scope>
</reference>
<evidence type="ECO:0000256" key="4">
    <source>
        <dbReference type="ARBA" id="ARBA00023136"/>
    </source>
</evidence>
<dbReference type="InterPro" id="IPR038896">
    <property type="entry name" value="RNF170"/>
</dbReference>
<accession>M7YQA6</accession>
<keyword evidence="2" id="KW-0812">Transmembrane</keyword>
<proteinExistence type="predicted"/>
<comment type="subcellular location">
    <subcellularLocation>
        <location evidence="1">Endomembrane system</location>
        <topology evidence="1">Multi-pass membrane protein</topology>
    </subcellularLocation>
</comment>
<dbReference type="PANTHER" id="PTHR22894:SF5">
    <property type="entry name" value="RING-TYPE DOMAIN-CONTAINING PROTEIN"/>
    <property type="match status" value="1"/>
</dbReference>
<keyword evidence="4" id="KW-0472">Membrane</keyword>
<sequence length="158" mass="18175">MERGECIIRVWNHGAAVQPCKCPICRRLINLLVPANVSDDQNDDPQLQRVLGEIQHYNHIFGGAPRSLTQRLQDLPFFIRRLFRELMDPQRTLPLVFRARMILMVILSGVYVLSPVDILPESVLGLFGFFDDFLILVIVFLHLAAVYRSLLLYRHGGH</sequence>
<organism evidence="6">
    <name type="scientific">Triticum urartu</name>
    <name type="common">Red wild einkorn</name>
    <name type="synonym">Crithodium urartu</name>
    <dbReference type="NCBI Taxonomy" id="4572"/>
    <lineage>
        <taxon>Eukaryota</taxon>
        <taxon>Viridiplantae</taxon>
        <taxon>Streptophyta</taxon>
        <taxon>Embryophyta</taxon>
        <taxon>Tracheophyta</taxon>
        <taxon>Spermatophyta</taxon>
        <taxon>Magnoliopsida</taxon>
        <taxon>Liliopsida</taxon>
        <taxon>Poales</taxon>
        <taxon>Poaceae</taxon>
        <taxon>BOP clade</taxon>
        <taxon>Pooideae</taxon>
        <taxon>Triticodae</taxon>
        <taxon>Triticeae</taxon>
        <taxon>Triticinae</taxon>
        <taxon>Triticum</taxon>
    </lineage>
</organism>
<dbReference type="InterPro" id="IPR010652">
    <property type="entry name" value="DUF1232"/>
</dbReference>
<keyword evidence="3" id="KW-1133">Transmembrane helix</keyword>
<protein>
    <recommendedName>
        <fullName evidence="5">DUF1232 domain-containing protein</fullName>
    </recommendedName>
</protein>
<evidence type="ECO:0000256" key="1">
    <source>
        <dbReference type="ARBA" id="ARBA00004127"/>
    </source>
</evidence>
<feature type="domain" description="DUF1232" evidence="5">
    <location>
        <begin position="102"/>
        <end position="137"/>
    </location>
</feature>
<evidence type="ECO:0000256" key="2">
    <source>
        <dbReference type="ARBA" id="ARBA00022692"/>
    </source>
</evidence>
<dbReference type="GO" id="GO:0061630">
    <property type="term" value="F:ubiquitin protein ligase activity"/>
    <property type="evidence" value="ECO:0007669"/>
    <property type="project" value="InterPro"/>
</dbReference>
<dbReference type="EMBL" id="KD241820">
    <property type="protein sequence ID" value="EMS49582.1"/>
    <property type="molecule type" value="Genomic_DNA"/>
</dbReference>
<dbReference type="eggNOG" id="KOG2164">
    <property type="taxonomic scope" value="Eukaryota"/>
</dbReference>
<dbReference type="OMA" id="NGLMIMF"/>